<feature type="compositionally biased region" description="Basic and acidic residues" evidence="6">
    <location>
        <begin position="391"/>
        <end position="400"/>
    </location>
</feature>
<dbReference type="Ensembl" id="ENSCMIT00000024841.1">
    <property type="protein sequence ID" value="ENSCMIP00000024434.1"/>
    <property type="gene ID" value="ENSCMIG00000010832.1"/>
</dbReference>
<organism evidence="9">
    <name type="scientific">Callorhinchus milii</name>
    <name type="common">Ghost shark</name>
    <dbReference type="NCBI Taxonomy" id="7868"/>
    <lineage>
        <taxon>Eukaryota</taxon>
        <taxon>Metazoa</taxon>
        <taxon>Chordata</taxon>
        <taxon>Craniata</taxon>
        <taxon>Vertebrata</taxon>
        <taxon>Chondrichthyes</taxon>
        <taxon>Holocephali</taxon>
        <taxon>Chimaeriformes</taxon>
        <taxon>Callorhinchidae</taxon>
        <taxon>Callorhinchus</taxon>
    </lineage>
</organism>
<sequence>MESATGSAASEGAGGEQQSGRAAQRVSAPERAPGPGAGGRPSHLTGKREVPESTEKTEETIPEKKRRQKTRRRKKNKSVSQNEINSLLAELPFAHTEIREEFGFTTTLGKNLKKKRKRTLGGESEEDAGQKKKKETHPNYFVSIPITNPKIVGGIQAVQDIVVQKDQRLSRAMIPVPTLHITILVTNLASEMEVNRAVSAFEECKATVQEILQGTQLALQFQGIAHFRGEVVFAQLLENEHLMTLTRIADTLKSRFQAEGILTGDNKPFKPHLTFIKLSKAPKLRHQGIKKVDSKLYKSFEDHWFGDEIVCRLDLCSMLKKKQPNGYYHCETSFAVGEKDGREPDEEELVSLSKRLVETAVIKAVQQYIEETQTKPKQGKTNGEQNTSVSKKSDTDNDKK</sequence>
<feature type="compositionally biased region" description="Low complexity" evidence="6">
    <location>
        <begin position="1"/>
        <end position="11"/>
    </location>
</feature>
<reference evidence="9 11" key="3">
    <citation type="journal article" date="2014" name="Nature">
        <title>Elephant shark genome provides unique insights into gnathostome evolution.</title>
        <authorList>
            <consortium name="International Elephant Shark Genome Sequencing Consortium"/>
            <person name="Venkatesh B."/>
            <person name="Lee A.P."/>
            <person name="Ravi V."/>
            <person name="Maurya A.K."/>
            <person name="Lian M.M."/>
            <person name="Swann J.B."/>
            <person name="Ohta Y."/>
            <person name="Flajnik M.F."/>
            <person name="Sutoh Y."/>
            <person name="Kasahara M."/>
            <person name="Hoon S."/>
            <person name="Gangu V."/>
            <person name="Roy S.W."/>
            <person name="Irimia M."/>
            <person name="Korzh V."/>
            <person name="Kondrychyn I."/>
            <person name="Lim Z.W."/>
            <person name="Tay B.H."/>
            <person name="Tohari S."/>
            <person name="Kong K.W."/>
            <person name="Ho S."/>
            <person name="Lorente-Galdos B."/>
            <person name="Quilez J."/>
            <person name="Marques-Bonet T."/>
            <person name="Raney B.J."/>
            <person name="Ingham P.W."/>
            <person name="Tay A."/>
            <person name="Hillier L.W."/>
            <person name="Minx P."/>
            <person name="Boehm T."/>
            <person name="Wilson R.K."/>
            <person name="Brenner S."/>
            <person name="Warren W.C."/>
        </authorList>
    </citation>
    <scope>NUCLEOTIDE SEQUENCE</scope>
    <source>
        <tissue evidence="9">Intestine</tissue>
    </source>
</reference>
<dbReference type="EMBL" id="JW870439">
    <property type="protein sequence ID" value="AFP02957.1"/>
    <property type="molecule type" value="mRNA"/>
</dbReference>
<feature type="compositionally biased region" description="Basic and acidic residues" evidence="6">
    <location>
        <begin position="46"/>
        <end position="63"/>
    </location>
</feature>
<dbReference type="GO" id="GO:0034237">
    <property type="term" value="F:protein kinase A regulatory subunit binding"/>
    <property type="evidence" value="ECO:0007669"/>
    <property type="project" value="TreeGrafter"/>
</dbReference>
<evidence type="ECO:0000313" key="11">
    <source>
        <dbReference type="Proteomes" id="UP000314986"/>
    </source>
</evidence>
<evidence type="ECO:0000259" key="8">
    <source>
        <dbReference type="Pfam" id="PF10470"/>
    </source>
</evidence>
<evidence type="ECO:0000256" key="6">
    <source>
        <dbReference type="SAM" id="MobiDB-lite"/>
    </source>
</evidence>
<dbReference type="FunFam" id="3.90.1140.10:FF:000004">
    <property type="entry name" value="A-kinase anchoring protein 7 isoform X1"/>
    <property type="match status" value="1"/>
</dbReference>
<keyword evidence="9" id="KW-0418">Kinase</keyword>
<evidence type="ECO:0000256" key="2">
    <source>
        <dbReference type="ARBA" id="ARBA00004496"/>
    </source>
</evidence>
<dbReference type="Pfam" id="PF10470">
    <property type="entry name" value="AKAP7_RIRII_bdg"/>
    <property type="match status" value="1"/>
</dbReference>
<dbReference type="STRING" id="7868.ENSCMIP00000024434"/>
<comment type="subcellular location">
    <subcellularLocation>
        <location evidence="2">Cytoplasm</location>
    </subcellularLocation>
    <subcellularLocation>
        <location evidence="1">Nucleus</location>
    </subcellularLocation>
</comment>
<dbReference type="AlphaFoldDB" id="V9KWA8"/>
<dbReference type="InterPro" id="IPR052641">
    <property type="entry name" value="AKAP7_isoform_gamma"/>
</dbReference>
<feature type="region of interest" description="Disordered" evidence="6">
    <location>
        <begin position="1"/>
        <end position="81"/>
    </location>
</feature>
<dbReference type="Proteomes" id="UP000314986">
    <property type="component" value="Unassembled WGS sequence"/>
</dbReference>
<evidence type="ECO:0000256" key="4">
    <source>
        <dbReference type="ARBA" id="ARBA00023242"/>
    </source>
</evidence>
<dbReference type="GO" id="GO:0016301">
    <property type="term" value="F:kinase activity"/>
    <property type="evidence" value="ECO:0007669"/>
    <property type="project" value="UniProtKB-KW"/>
</dbReference>
<feature type="compositionally biased region" description="Low complexity" evidence="6">
    <location>
        <begin position="18"/>
        <end position="34"/>
    </location>
</feature>
<dbReference type="OMA" id="HCESSII"/>
<reference evidence="11" key="2">
    <citation type="journal article" date="2007" name="PLoS Biol.">
        <title>Survey sequencing and comparative analysis of the elephant shark (Callorhinchus milii) genome.</title>
        <authorList>
            <person name="Venkatesh B."/>
            <person name="Kirkness E.F."/>
            <person name="Loh Y.H."/>
            <person name="Halpern A.L."/>
            <person name="Lee A.P."/>
            <person name="Johnson J."/>
            <person name="Dandona N."/>
            <person name="Viswanathan L.D."/>
            <person name="Tay A."/>
            <person name="Venter J.C."/>
            <person name="Strausberg R.L."/>
            <person name="Brenner S."/>
        </authorList>
    </citation>
    <scope>NUCLEOTIDE SEQUENCE [LARGE SCALE GENOMIC DNA]</scope>
</reference>
<reference evidence="11" key="1">
    <citation type="journal article" date="2006" name="Science">
        <title>Ancient noncoding elements conserved in the human genome.</title>
        <authorList>
            <person name="Venkatesh B."/>
            <person name="Kirkness E.F."/>
            <person name="Loh Y.H."/>
            <person name="Halpern A.L."/>
            <person name="Lee A.P."/>
            <person name="Johnson J."/>
            <person name="Dandona N."/>
            <person name="Viswanathan L.D."/>
            <person name="Tay A."/>
            <person name="Venter J.C."/>
            <person name="Strausberg R.L."/>
            <person name="Brenner S."/>
        </authorList>
    </citation>
    <scope>NUCLEOTIDE SEQUENCE [LARGE SCALE GENOMIC DNA]</scope>
</reference>
<proteinExistence type="evidence at transcript level"/>
<evidence type="ECO:0000256" key="1">
    <source>
        <dbReference type="ARBA" id="ARBA00004123"/>
    </source>
</evidence>
<keyword evidence="3" id="KW-0963">Cytoplasm</keyword>
<dbReference type="GO" id="GO:0010738">
    <property type="term" value="P:regulation of protein kinase A signaling"/>
    <property type="evidence" value="ECO:0007669"/>
    <property type="project" value="TreeGrafter"/>
</dbReference>
<dbReference type="GeneTree" id="ENSGT00390000012756"/>
<evidence type="ECO:0000313" key="9">
    <source>
        <dbReference type="EMBL" id="AFP02957.1"/>
    </source>
</evidence>
<feature type="compositionally biased region" description="Polar residues" evidence="6">
    <location>
        <begin position="370"/>
        <end position="390"/>
    </location>
</feature>
<comment type="subunit">
    <text evidence="5">Binds cAMP-dependent protein kinase (PKA). Interacts with PRKCA; only the cytoplasmic form is capable of interacting with PRKCA.</text>
</comment>
<reference evidence="10" key="4">
    <citation type="submission" date="2025-05" db="UniProtKB">
        <authorList>
            <consortium name="Ensembl"/>
        </authorList>
    </citation>
    <scope>IDENTIFICATION</scope>
</reference>
<protein>
    <submittedName>
        <fullName evidence="9 10">A-kinase anchor protein 7 isoform gamma</fullName>
    </submittedName>
</protein>
<dbReference type="PANTHER" id="PTHR15934">
    <property type="entry name" value="RNA 2',3'-CYCLIC PHOSPHODIESTERASE"/>
    <property type="match status" value="1"/>
</dbReference>
<evidence type="ECO:0000259" key="7">
    <source>
        <dbReference type="Pfam" id="PF10469"/>
    </source>
</evidence>
<evidence type="ECO:0000313" key="10">
    <source>
        <dbReference type="Ensembl" id="ENSCMIP00000024434.1"/>
    </source>
</evidence>
<dbReference type="InterPro" id="IPR009097">
    <property type="entry name" value="Cyclic_Pdiesterase"/>
</dbReference>
<keyword evidence="9" id="KW-0808">Transferase</keyword>
<keyword evidence="11" id="KW-1185">Reference proteome</keyword>
<dbReference type="GO" id="GO:0005634">
    <property type="term" value="C:nucleus"/>
    <property type="evidence" value="ECO:0007669"/>
    <property type="project" value="UniProtKB-SubCell"/>
</dbReference>
<dbReference type="PANTHER" id="PTHR15934:SF6">
    <property type="entry name" value="A-KINASE ANCHOR PROTEIN 7 ISOFORM GAMMA"/>
    <property type="match status" value="1"/>
</dbReference>
<dbReference type="SUPFAM" id="SSF55144">
    <property type="entry name" value="LigT-like"/>
    <property type="match status" value="1"/>
</dbReference>
<feature type="compositionally biased region" description="Basic residues" evidence="6">
    <location>
        <begin position="64"/>
        <end position="77"/>
    </location>
</feature>
<dbReference type="GO" id="GO:0005829">
    <property type="term" value="C:cytosol"/>
    <property type="evidence" value="ECO:0007669"/>
    <property type="project" value="TreeGrafter"/>
</dbReference>
<dbReference type="InterPro" id="IPR019510">
    <property type="entry name" value="AKAP7-like_phosphoesterase"/>
</dbReference>
<feature type="domain" description="A-kinase anchor protein 7 RI-RII subunit-binding" evidence="8">
    <location>
        <begin position="342"/>
        <end position="383"/>
    </location>
</feature>
<accession>V9KWA8</accession>
<feature type="region of interest" description="Disordered" evidence="6">
    <location>
        <begin position="111"/>
        <end position="136"/>
    </location>
</feature>
<feature type="domain" description="A-kinase anchor protein 7-like phosphoesterase" evidence="7">
    <location>
        <begin position="138"/>
        <end position="335"/>
    </location>
</feature>
<name>V9KWA8_CALMI</name>
<feature type="region of interest" description="Disordered" evidence="6">
    <location>
        <begin position="370"/>
        <end position="400"/>
    </location>
</feature>
<evidence type="ECO:0000256" key="5">
    <source>
        <dbReference type="ARBA" id="ARBA00038702"/>
    </source>
</evidence>
<dbReference type="Pfam" id="PF10469">
    <property type="entry name" value="AKAP7_NLS"/>
    <property type="match status" value="1"/>
</dbReference>
<dbReference type="InterPro" id="IPR019511">
    <property type="entry name" value="AKAP7_RI-RII-bd_dom"/>
</dbReference>
<dbReference type="Gene3D" id="3.90.1140.10">
    <property type="entry name" value="Cyclic phosphodiesterase"/>
    <property type="match status" value="1"/>
</dbReference>
<evidence type="ECO:0000256" key="3">
    <source>
        <dbReference type="ARBA" id="ARBA00022490"/>
    </source>
</evidence>
<keyword evidence="4" id="KW-0539">Nucleus</keyword>